<dbReference type="Proteomes" id="UP001287059">
    <property type="component" value="Unassembled WGS sequence"/>
</dbReference>
<dbReference type="RefSeq" id="WP_320287300.1">
    <property type="nucleotide sequence ID" value="NZ_JAVIIW010000010.1"/>
</dbReference>
<dbReference type="EMBL" id="JAVIIW010000010">
    <property type="protein sequence ID" value="MDX8478930.1"/>
    <property type="molecule type" value="Genomic_DNA"/>
</dbReference>
<keyword evidence="2" id="KW-1185">Reference proteome</keyword>
<proteinExistence type="predicted"/>
<name>A0ABU4XW54_9HYPH</name>
<protein>
    <submittedName>
        <fullName evidence="1">Uncharacterized protein</fullName>
    </submittedName>
</protein>
<gene>
    <name evidence="1" type="ORF">RFN28_10620</name>
</gene>
<sequence>MIGKARVASSKIQDVCCSFRRPVRISYGDAHHVYTVERVAGDLGVSEELIQELPHDLEPEDFVIRVYGANDGDGILAFADNGIDEIELPRRDGRR</sequence>
<comment type="caution">
    <text evidence="1">The sequence shown here is derived from an EMBL/GenBank/DDBJ whole genome shotgun (WGS) entry which is preliminary data.</text>
</comment>
<accession>A0ABU4XW54</accession>
<evidence type="ECO:0000313" key="2">
    <source>
        <dbReference type="Proteomes" id="UP001287059"/>
    </source>
</evidence>
<evidence type="ECO:0000313" key="1">
    <source>
        <dbReference type="EMBL" id="MDX8478930.1"/>
    </source>
</evidence>
<reference evidence="1 2" key="1">
    <citation type="submission" date="2023-08" db="EMBL/GenBank/DDBJ databases">
        <title>Implementing the SeqCode for naming new Mesorhizobium species isolated from Vachellia karroo root nodules.</title>
        <authorList>
            <person name="Van Lill M."/>
        </authorList>
    </citation>
    <scope>NUCLEOTIDE SEQUENCE [LARGE SCALE GENOMIC DNA]</scope>
    <source>
        <strain evidence="1 2">VK24D</strain>
    </source>
</reference>
<organism evidence="1 2">
    <name type="scientific">Mesorhizobium album</name>
    <dbReference type="NCBI Taxonomy" id="3072314"/>
    <lineage>
        <taxon>Bacteria</taxon>
        <taxon>Pseudomonadati</taxon>
        <taxon>Pseudomonadota</taxon>
        <taxon>Alphaproteobacteria</taxon>
        <taxon>Hyphomicrobiales</taxon>
        <taxon>Phyllobacteriaceae</taxon>
        <taxon>Mesorhizobium</taxon>
    </lineage>
</organism>